<evidence type="ECO:0000256" key="1">
    <source>
        <dbReference type="ARBA" id="ARBA00005762"/>
    </source>
</evidence>
<dbReference type="InterPro" id="IPR007855">
    <property type="entry name" value="RDRP"/>
</dbReference>
<dbReference type="Pfam" id="PF26253">
    <property type="entry name" value="RdRP_head"/>
    <property type="match status" value="1"/>
</dbReference>
<organism evidence="14">
    <name type="scientific">Pinus taeda</name>
    <name type="common">Loblolly pine</name>
    <dbReference type="NCBI Taxonomy" id="3352"/>
    <lineage>
        <taxon>Eukaryota</taxon>
        <taxon>Viridiplantae</taxon>
        <taxon>Streptophyta</taxon>
        <taxon>Embryophyta</taxon>
        <taxon>Tracheophyta</taxon>
        <taxon>Spermatophyta</taxon>
        <taxon>Pinopsida</taxon>
        <taxon>Pinidae</taxon>
        <taxon>Conifers I</taxon>
        <taxon>Pinales</taxon>
        <taxon>Pinaceae</taxon>
        <taxon>Pinus</taxon>
        <taxon>Pinus subgen. Pinus</taxon>
    </lineage>
</organism>
<feature type="domain" description="RDRP core" evidence="9">
    <location>
        <begin position="416"/>
        <end position="999"/>
    </location>
</feature>
<dbReference type="InterPro" id="IPR058751">
    <property type="entry name" value="RDRP_helical"/>
</dbReference>
<keyword evidence="6 8" id="KW-0943">RNA-mediated gene silencing</keyword>
<dbReference type="Pfam" id="PF05183">
    <property type="entry name" value="RdRP"/>
    <property type="match status" value="1"/>
</dbReference>
<evidence type="ECO:0000259" key="11">
    <source>
        <dbReference type="Pfam" id="PF24577"/>
    </source>
</evidence>
<dbReference type="GO" id="GO:0003723">
    <property type="term" value="F:RNA binding"/>
    <property type="evidence" value="ECO:0007669"/>
    <property type="project" value="UniProtKB-KW"/>
</dbReference>
<evidence type="ECO:0000256" key="3">
    <source>
        <dbReference type="ARBA" id="ARBA00022679"/>
    </source>
</evidence>
<dbReference type="EC" id="2.7.7.48" evidence="8"/>
<evidence type="ECO:0000256" key="8">
    <source>
        <dbReference type="RuleBase" id="RU363098"/>
    </source>
</evidence>
<evidence type="ECO:0000259" key="13">
    <source>
        <dbReference type="Pfam" id="PF26253"/>
    </source>
</evidence>
<protein>
    <recommendedName>
        <fullName evidence="8">RNA-dependent RNA polymerase</fullName>
        <ecNumber evidence="8">2.7.7.48</ecNumber>
    </recommendedName>
</protein>
<evidence type="ECO:0000259" key="12">
    <source>
        <dbReference type="Pfam" id="PF26252"/>
    </source>
</evidence>
<feature type="domain" description="RNA-dependent RNA polymerase 6-like second" evidence="11">
    <location>
        <begin position="129"/>
        <end position="290"/>
    </location>
</feature>
<evidence type="ECO:0000313" key="14">
    <source>
        <dbReference type="EMBL" id="WLZ66626.1"/>
    </source>
</evidence>
<dbReference type="InterPro" id="IPR057596">
    <property type="entry name" value="RDRP_core"/>
</dbReference>
<dbReference type="PANTHER" id="PTHR23079:SF18">
    <property type="entry name" value="RNA-DEPENDENT RNA POLYMERASE 6"/>
    <property type="match status" value="1"/>
</dbReference>
<dbReference type="AlphaFoldDB" id="A0AAT9XYZ4"/>
<dbReference type="InterPro" id="IPR057298">
    <property type="entry name" value="RDR6-like_RBD"/>
</dbReference>
<dbReference type="EMBL" id="OR466161">
    <property type="protein sequence ID" value="WLZ66626.1"/>
    <property type="molecule type" value="mRNA"/>
</dbReference>
<keyword evidence="2 8" id="KW-0696">RNA-directed RNA polymerase</keyword>
<keyword evidence="3 8" id="KW-0808">Transferase</keyword>
<evidence type="ECO:0000259" key="10">
    <source>
        <dbReference type="Pfam" id="PF24572"/>
    </source>
</evidence>
<reference evidence="14" key="1">
    <citation type="submission" date="2023-08" db="EMBL/GenBank/DDBJ databases">
        <authorList>
            <person name="Bragg Z."/>
            <person name="Rieske L.K."/>
        </authorList>
    </citation>
    <scope>NUCLEOTIDE SEQUENCE</scope>
    <source>
        <strain evidence="14">7-56xOP_16</strain>
        <tissue evidence="14">Whole plant</tissue>
    </source>
</reference>
<accession>A0AAT9XYZ4</accession>
<evidence type="ECO:0000256" key="5">
    <source>
        <dbReference type="ARBA" id="ARBA00022884"/>
    </source>
</evidence>
<proteinExistence type="evidence at transcript level"/>
<dbReference type="InterPro" id="IPR058752">
    <property type="entry name" value="RDRP_C_head"/>
</dbReference>
<evidence type="ECO:0000256" key="4">
    <source>
        <dbReference type="ARBA" id="ARBA00022695"/>
    </source>
</evidence>
<keyword evidence="4 8" id="KW-0548">Nucleotidyltransferase</keyword>
<dbReference type="GO" id="GO:0031380">
    <property type="term" value="C:nuclear RNA-directed RNA polymerase complex"/>
    <property type="evidence" value="ECO:0007669"/>
    <property type="project" value="TreeGrafter"/>
</dbReference>
<keyword evidence="5 8" id="KW-0694">RNA-binding</keyword>
<feature type="domain" description="RNA-dependent RNA polymerase 6-like RNA-binding" evidence="10">
    <location>
        <begin position="3"/>
        <end position="110"/>
    </location>
</feature>
<comment type="catalytic activity">
    <reaction evidence="7 8">
        <text>RNA(n) + a ribonucleoside 5'-triphosphate = RNA(n+1) + diphosphate</text>
        <dbReference type="Rhea" id="RHEA:21248"/>
        <dbReference type="Rhea" id="RHEA-COMP:14527"/>
        <dbReference type="Rhea" id="RHEA-COMP:17342"/>
        <dbReference type="ChEBI" id="CHEBI:33019"/>
        <dbReference type="ChEBI" id="CHEBI:61557"/>
        <dbReference type="ChEBI" id="CHEBI:140395"/>
        <dbReference type="EC" id="2.7.7.48"/>
    </reaction>
</comment>
<evidence type="ECO:0000256" key="7">
    <source>
        <dbReference type="ARBA" id="ARBA00048744"/>
    </source>
</evidence>
<comment type="function">
    <text evidence="8">Probably involved in the RNA silencing pathway and required for the generation of small interfering RNAs (siRNAs).</text>
</comment>
<reference evidence="14" key="2">
    <citation type="journal article" date="2024" name="Forests">
        <title>Identification of RNAi-Related Genes and Transcriptome Assembly of Loblolly Pine (Pinus taeda, L.) Seedlings Exposed to Insect-Specific dsRNA.</title>
        <authorList>
            <person name="Bragg Z."/>
            <person name="Rieske L.K."/>
        </authorList>
    </citation>
    <scope>NUCLEOTIDE SEQUENCE</scope>
    <source>
        <strain evidence="14">7-56xOP_16</strain>
        <tissue evidence="14">Whole plant</tissue>
    </source>
</reference>
<dbReference type="PANTHER" id="PTHR23079">
    <property type="entry name" value="RNA-DEPENDENT RNA POLYMERASE"/>
    <property type="match status" value="1"/>
</dbReference>
<comment type="similarity">
    <text evidence="1 8">Belongs to the RdRP family.</text>
</comment>
<dbReference type="GO" id="GO:0030422">
    <property type="term" value="P:siRNA processing"/>
    <property type="evidence" value="ECO:0007669"/>
    <property type="project" value="TreeGrafter"/>
</dbReference>
<evidence type="ECO:0000259" key="9">
    <source>
        <dbReference type="Pfam" id="PF05183"/>
    </source>
</evidence>
<gene>
    <name evidence="14" type="primary">RdRp</name>
</gene>
<dbReference type="Pfam" id="PF24572">
    <property type="entry name" value="RBD_RDR6"/>
    <property type="match status" value="1"/>
</dbReference>
<feature type="domain" description="RDRP helical" evidence="12">
    <location>
        <begin position="314"/>
        <end position="401"/>
    </location>
</feature>
<name>A0AAT9XYZ4_PINTA</name>
<evidence type="ECO:0000256" key="2">
    <source>
        <dbReference type="ARBA" id="ARBA00022484"/>
    </source>
</evidence>
<sequence length="1196" mass="135975">METTQISVGGFEEGVSAKELTEYLEENVGLVCRCRLKTSCTPQYACPKFTKTTNNNNGVCNYNDLVKNRNISKVPPHAFVQFAAPGAVKQAVKLSERGRLIFRGCALKVRVGNEASSKSQRRKETPLLRFSSVQLEIGSLLNLNEFAVAWKAPTSGVEFHVDPLDRRCRIFLSRDQLFAVPYRHQDILIKCDFKIEFLLRDVRNVRIINERGTIVMLLQFWVPPWIYYRTADDDIHVGVPFDLLDDEDPWIRTMDFTPNNALGRCLAYKIDLSPRMGETMKKAIDYFKKEGLLDEKPPPSLTVDKEPCMSSRKLFFILPHCPNIPFESTFLLNALVHKGIVNYHRITPEFYNLLDPGVTPTKLSTLALRHMLAYTYPVFDALGRFKSVLNWISKNPKLLKSPKIVEETIEVRRLVITPTKAYCLAPEVELSNRVLRHFKRVADRFLRVTFMDDSMQAMSSMVLTVPIAPIVKEVSSGSTAYRTAIYERVKQILHKGFELCGRYYSFLAFSANQLRDRSTWFFANGENVTVQQIKKWMGNFPKYIVSKHAARMGQCFSSTYSTVEVPLKQVKDLPDIKRKGYEFSDGIGKITPDLAMEVVQALQLNFNPPSAFQIRYGGYKGVIATWAEQPGSKFRLSLRPSMKKFESQHTMLEVITWTRFLPCFLNKQIITLLSSLSVPDNAFHVLQKSMVDKLSQMVENVEVAFDVLTTSCTGDLQTTAALMLSAGFKPGMEPHLRDMLSSIRAVQLDELLTKCRIFIPQGRWLIGCLDEIGELEYGQCFINVSNPPLEGCFLKDGSNFEEKVTGPTVVKGKVVVAKNPCLHPGDIRILEAVDAPSLHHLVDCLVFPQKGDRPHPNEASGSDLDGDIYFVSWDSSLCPPSGESWKPMDYDASEVKKSKAPVKTEDVIEFFVQHMVNDKLGVICNAHVVHADLSEIGALDEKCLELAKLAAMAVDFPKTGKVAVLPPHLKPKIYPDFMDKADFDGYKSEKVLGVLYRRIKDMFGEEVEKWKINAECENVFEALPYDEDLETCGFEEYLEEAWNYKCSYDQQLRALLGQFNIKREGEVVTGRISTLSKLNSRKQGEIKERLQHAYRALRNEFRLIFQGKTDGETPEPCKRSEYEAKASAWYHVTYHPTWVQKARELTELDGYFTSPLLSFPWISVDYLCQIKLQKIWPDVDYSSTDGFLTNFLVGKA</sequence>
<dbReference type="InterPro" id="IPR057297">
    <property type="entry name" value="RDR6-like_2nd"/>
</dbReference>
<dbReference type="Pfam" id="PF24577">
    <property type="entry name" value="RDR6_2nd"/>
    <property type="match status" value="1"/>
</dbReference>
<dbReference type="Pfam" id="PF26252">
    <property type="entry name" value="RdRP_helical"/>
    <property type="match status" value="1"/>
</dbReference>
<evidence type="ECO:0000256" key="6">
    <source>
        <dbReference type="ARBA" id="ARBA00023158"/>
    </source>
</evidence>
<feature type="domain" description="RDRP C-terminal head" evidence="13">
    <location>
        <begin position="1024"/>
        <end position="1173"/>
    </location>
</feature>
<dbReference type="GO" id="GO:0003968">
    <property type="term" value="F:RNA-directed RNA polymerase activity"/>
    <property type="evidence" value="ECO:0007669"/>
    <property type="project" value="UniProtKB-KW"/>
</dbReference>